<dbReference type="Pfam" id="PF00497">
    <property type="entry name" value="SBP_bac_3"/>
    <property type="match status" value="1"/>
</dbReference>
<dbReference type="PRINTS" id="PR00169">
    <property type="entry name" value="KCHANNEL"/>
</dbReference>
<dbReference type="AlphaFoldDB" id="A0A098S945"/>
<organism evidence="13 14">
    <name type="scientific">Phaeodactylibacter xiamenensis</name>
    <dbReference type="NCBI Taxonomy" id="1524460"/>
    <lineage>
        <taxon>Bacteria</taxon>
        <taxon>Pseudomonadati</taxon>
        <taxon>Bacteroidota</taxon>
        <taxon>Saprospiria</taxon>
        <taxon>Saprospirales</taxon>
        <taxon>Haliscomenobacteraceae</taxon>
        <taxon>Phaeodactylibacter</taxon>
    </lineage>
</organism>
<evidence type="ECO:0000256" key="1">
    <source>
        <dbReference type="ARBA" id="ARBA00004141"/>
    </source>
</evidence>
<comment type="subcellular location">
    <subcellularLocation>
        <location evidence="1">Membrane</location>
        <topology evidence="1">Multi-pass membrane protein</topology>
    </subcellularLocation>
</comment>
<dbReference type="GO" id="GO:0016020">
    <property type="term" value="C:membrane"/>
    <property type="evidence" value="ECO:0007669"/>
    <property type="project" value="UniProtKB-SubCell"/>
</dbReference>
<evidence type="ECO:0000313" key="14">
    <source>
        <dbReference type="Proteomes" id="UP000029736"/>
    </source>
</evidence>
<evidence type="ECO:0000256" key="4">
    <source>
        <dbReference type="ARBA" id="ARBA00022989"/>
    </source>
</evidence>
<dbReference type="InterPro" id="IPR015683">
    <property type="entry name" value="Ionotropic_Glu_rcpt"/>
</dbReference>
<evidence type="ECO:0000256" key="2">
    <source>
        <dbReference type="ARBA" id="ARBA00022448"/>
    </source>
</evidence>
<keyword evidence="7" id="KW-0675">Receptor</keyword>
<comment type="caution">
    <text evidence="13">The sequence shown here is derived from an EMBL/GenBank/DDBJ whole genome shotgun (WGS) entry which is preliminary data.</text>
</comment>
<protein>
    <recommendedName>
        <fullName evidence="15">Solute-binding protein family 3/N-terminal domain-containing protein</fullName>
    </recommendedName>
</protein>
<dbReference type="PANTHER" id="PTHR18966">
    <property type="entry name" value="IONOTROPIC GLUTAMATE RECEPTOR"/>
    <property type="match status" value="1"/>
</dbReference>
<evidence type="ECO:0000256" key="7">
    <source>
        <dbReference type="ARBA" id="ARBA00023170"/>
    </source>
</evidence>
<gene>
    <name evidence="13" type="ORF">IX84_04730</name>
</gene>
<dbReference type="SMART" id="SM00079">
    <property type="entry name" value="PBPe"/>
    <property type="match status" value="1"/>
</dbReference>
<evidence type="ECO:0000256" key="3">
    <source>
        <dbReference type="ARBA" id="ARBA00022692"/>
    </source>
</evidence>
<evidence type="ECO:0000256" key="9">
    <source>
        <dbReference type="ARBA" id="ARBA00023303"/>
    </source>
</evidence>
<evidence type="ECO:0000313" key="13">
    <source>
        <dbReference type="EMBL" id="KGE89084.1"/>
    </source>
</evidence>
<evidence type="ECO:0000259" key="11">
    <source>
        <dbReference type="SMART" id="SM00062"/>
    </source>
</evidence>
<keyword evidence="4 10" id="KW-1133">Transmembrane helix</keyword>
<keyword evidence="14" id="KW-1185">Reference proteome</keyword>
<evidence type="ECO:0000256" key="8">
    <source>
        <dbReference type="ARBA" id="ARBA00023180"/>
    </source>
</evidence>
<sequence length="353" mass="39759">MHIFLFICYKWAKNTLYLDSLSILKVGVKESPPFLFKKSTNHFEGISAWLWEQVASELGQAYELQELTLSDMLDQLEAGKLDIAINPLTVTSSRIERMEFTQPFFVSSSAVATHSSSGLHSALAFVKKFFSVNFIKAIFVLFIVIFIFGFIAWLFERKANPEEFPDGWKGMWEGIWWSAVTMTTVGYGDKSPRSLGGRIVALVWMFTAIIIISGLTASIASSLTVNQLSGDIESLQELRQHEVGSVAVSASLRFLEDNYVPARPYNNVQAGLDALESGEIDAFVYDEPILKYEILSGNRTELQVLPYRFNTQYYSYGLPKGSALADRINPIMLSVLESSRWQAILSEYDLKEE</sequence>
<dbReference type="Gene3D" id="1.10.287.70">
    <property type="match status" value="1"/>
</dbReference>
<evidence type="ECO:0000256" key="5">
    <source>
        <dbReference type="ARBA" id="ARBA00023065"/>
    </source>
</evidence>
<feature type="domain" description="Solute-binding protein family 3/N-terminal" evidence="11">
    <location>
        <begin position="23"/>
        <end position="352"/>
    </location>
</feature>
<name>A0A098S945_9BACT</name>
<reference evidence="13 14" key="1">
    <citation type="journal article" date="2014" name="Int. J. Syst. Evol. Microbiol.">
        <title>Phaeodactylibacter xiamenensis gen. nov., sp. nov., a member of the family Saprospiraceae isolated from the marine alga Phaeodactylum tricornutum.</title>
        <authorList>
            <person name="Chen Z.Jr."/>
            <person name="Lei X."/>
            <person name="Lai Q."/>
            <person name="Li Y."/>
            <person name="Zhang B."/>
            <person name="Zhang J."/>
            <person name="Zhang H."/>
            <person name="Yang L."/>
            <person name="Zheng W."/>
            <person name="Tian Y."/>
            <person name="Yu Z."/>
            <person name="Xu H.Jr."/>
            <person name="Zheng T."/>
        </authorList>
    </citation>
    <scope>NUCLEOTIDE SEQUENCE [LARGE SCALE GENOMIC DNA]</scope>
    <source>
        <strain evidence="13 14">KD52</strain>
    </source>
</reference>
<feature type="transmembrane region" description="Helical" evidence="10">
    <location>
        <begin position="134"/>
        <end position="155"/>
    </location>
</feature>
<dbReference type="SUPFAM" id="SSF81324">
    <property type="entry name" value="Voltage-gated potassium channels"/>
    <property type="match status" value="1"/>
</dbReference>
<accession>A0A098S945</accession>
<keyword evidence="9" id="KW-0407">Ion channel</keyword>
<dbReference type="STRING" id="1524460.IX84_04730"/>
<dbReference type="SMART" id="SM00062">
    <property type="entry name" value="PBPb"/>
    <property type="match status" value="1"/>
</dbReference>
<feature type="transmembrane region" description="Helical" evidence="10">
    <location>
        <begin position="167"/>
        <end position="187"/>
    </location>
</feature>
<dbReference type="Gene3D" id="3.40.190.10">
    <property type="entry name" value="Periplasmic binding protein-like II"/>
    <property type="match status" value="2"/>
</dbReference>
<dbReference type="InterPro" id="IPR001320">
    <property type="entry name" value="Iontro_rcpt_C"/>
</dbReference>
<evidence type="ECO:0000259" key="12">
    <source>
        <dbReference type="SMART" id="SM00079"/>
    </source>
</evidence>
<dbReference type="SUPFAM" id="SSF53850">
    <property type="entry name" value="Periplasmic binding protein-like II"/>
    <property type="match status" value="1"/>
</dbReference>
<proteinExistence type="predicted"/>
<keyword evidence="2" id="KW-0813">Transport</keyword>
<keyword evidence="5" id="KW-0406">Ion transport</keyword>
<evidence type="ECO:0000256" key="10">
    <source>
        <dbReference type="SAM" id="Phobius"/>
    </source>
</evidence>
<keyword evidence="3 10" id="KW-0812">Transmembrane</keyword>
<dbReference type="GO" id="GO:0015276">
    <property type="term" value="F:ligand-gated monoatomic ion channel activity"/>
    <property type="evidence" value="ECO:0007669"/>
    <property type="project" value="InterPro"/>
</dbReference>
<dbReference type="InterPro" id="IPR001638">
    <property type="entry name" value="Solute-binding_3/MltF_N"/>
</dbReference>
<dbReference type="EMBL" id="JPOS01000012">
    <property type="protein sequence ID" value="KGE89084.1"/>
    <property type="molecule type" value="Genomic_DNA"/>
</dbReference>
<evidence type="ECO:0008006" key="15">
    <source>
        <dbReference type="Google" id="ProtNLM"/>
    </source>
</evidence>
<feature type="transmembrane region" description="Helical" evidence="10">
    <location>
        <begin position="199"/>
        <end position="220"/>
    </location>
</feature>
<dbReference type="Proteomes" id="UP000029736">
    <property type="component" value="Unassembled WGS sequence"/>
</dbReference>
<dbReference type="Pfam" id="PF00060">
    <property type="entry name" value="Lig_chan"/>
    <property type="match status" value="1"/>
</dbReference>
<keyword evidence="6 10" id="KW-0472">Membrane</keyword>
<keyword evidence="8" id="KW-0325">Glycoprotein</keyword>
<evidence type="ECO:0000256" key="6">
    <source>
        <dbReference type="ARBA" id="ARBA00023136"/>
    </source>
</evidence>
<feature type="domain" description="Ionotropic glutamate receptor C-terminal" evidence="12">
    <location>
        <begin position="23"/>
        <end position="343"/>
    </location>
</feature>